<evidence type="ECO:0000256" key="4">
    <source>
        <dbReference type="ARBA" id="ARBA00022618"/>
    </source>
</evidence>
<dbReference type="InterPro" id="IPR008685">
    <property type="entry name" value="Centromere_Mis12"/>
</dbReference>
<dbReference type="Proteomes" id="UP001497600">
    <property type="component" value="Chromosome G"/>
</dbReference>
<dbReference type="EMBL" id="OZ004259">
    <property type="protein sequence ID" value="CAK7919453.1"/>
    <property type="molecule type" value="Genomic_DNA"/>
</dbReference>
<proteinExistence type="inferred from homology"/>
<evidence type="ECO:0000313" key="11">
    <source>
        <dbReference type="Proteomes" id="UP001497600"/>
    </source>
</evidence>
<keyword evidence="5" id="KW-0498">Mitosis</keyword>
<evidence type="ECO:0000256" key="2">
    <source>
        <dbReference type="ARBA" id="ARBA00008643"/>
    </source>
</evidence>
<keyword evidence="9" id="KW-0137">Centromere</keyword>
<accession>A0ABP0EJZ4</accession>
<evidence type="ECO:0000313" key="10">
    <source>
        <dbReference type="EMBL" id="CAK7919453.1"/>
    </source>
</evidence>
<keyword evidence="7" id="KW-0175">Coiled coil</keyword>
<dbReference type="Pfam" id="PF05859">
    <property type="entry name" value="Mis12"/>
    <property type="match status" value="1"/>
</dbReference>
<evidence type="ECO:0000256" key="5">
    <source>
        <dbReference type="ARBA" id="ARBA00022776"/>
    </source>
</evidence>
<sequence length="312" mass="36014">MSSPDYTATAILTEHLGFPPISVIDDVINAVNDIMYKCTQAMETYLVDRQQKRQEELRSTSKAYEDVDMDQDMIAQEIQVGTAKLETLLENEVSKNFDKFELYSLRNLFTIPHDLIENGWFKLKHHEGIQFNDPKWSINENIKLDTQIETLLKDIEIELQLRKILKLQIVRATKLIKTLGKYREMFKFLKSPNSLNASNALKSVSPIYENLYYLLSQTDELIQSVQKIQIKLAQSSDIKFIPTSRERYINNKTLKLLDSIGVLEDDQQQQQQEEVKLSGVTITEGDLENVKSITNVLQKMSTPLESDEMTQT</sequence>
<protein>
    <submittedName>
        <fullName evidence="10">Kinetochore-associated protein Mtw1p</fullName>
    </submittedName>
</protein>
<comment type="similarity">
    <text evidence="2">Belongs to the mis12 family.</text>
</comment>
<organism evidence="10 11">
    <name type="scientific">[Candida] anglica</name>
    <dbReference type="NCBI Taxonomy" id="148631"/>
    <lineage>
        <taxon>Eukaryota</taxon>
        <taxon>Fungi</taxon>
        <taxon>Dikarya</taxon>
        <taxon>Ascomycota</taxon>
        <taxon>Saccharomycotina</taxon>
        <taxon>Pichiomycetes</taxon>
        <taxon>Debaryomycetaceae</taxon>
        <taxon>Kurtzmaniella</taxon>
    </lineage>
</organism>
<keyword evidence="4" id="KW-0132">Cell division</keyword>
<evidence type="ECO:0000256" key="6">
    <source>
        <dbReference type="ARBA" id="ARBA00022838"/>
    </source>
</evidence>
<gene>
    <name evidence="10" type="primary">MTW1</name>
    <name evidence="10" type="ORF">CAAN4_G18272</name>
</gene>
<name>A0ABP0EJZ4_9ASCO</name>
<evidence type="ECO:0000256" key="7">
    <source>
        <dbReference type="ARBA" id="ARBA00023054"/>
    </source>
</evidence>
<evidence type="ECO:0000256" key="8">
    <source>
        <dbReference type="ARBA" id="ARBA00023306"/>
    </source>
</evidence>
<evidence type="ECO:0000256" key="3">
    <source>
        <dbReference type="ARBA" id="ARBA00022454"/>
    </source>
</evidence>
<keyword evidence="11" id="KW-1185">Reference proteome</keyword>
<keyword evidence="3" id="KW-0158">Chromosome</keyword>
<reference evidence="10 11" key="1">
    <citation type="submission" date="2024-01" db="EMBL/GenBank/DDBJ databases">
        <authorList>
            <consortium name="Genoscope - CEA"/>
            <person name="William W."/>
        </authorList>
    </citation>
    <scope>NUCLEOTIDE SEQUENCE [LARGE SCALE GENOMIC DNA]</scope>
    <source>
        <strain evidence="10 11">29B2s-10</strain>
    </source>
</reference>
<dbReference type="PANTHER" id="PTHR14527:SF2">
    <property type="entry name" value="PROTEIN MIS12 HOMOLOG"/>
    <property type="match status" value="1"/>
</dbReference>
<dbReference type="PANTHER" id="PTHR14527">
    <property type="entry name" value="PROTEIN MIS12 HOMOLOG"/>
    <property type="match status" value="1"/>
</dbReference>
<evidence type="ECO:0000256" key="1">
    <source>
        <dbReference type="ARBA" id="ARBA00004629"/>
    </source>
</evidence>
<keyword evidence="6" id="KW-0995">Kinetochore</keyword>
<comment type="subcellular location">
    <subcellularLocation>
        <location evidence="1">Chromosome</location>
        <location evidence="1">Centromere</location>
        <location evidence="1">Kinetochore</location>
    </subcellularLocation>
</comment>
<keyword evidence="8" id="KW-0131">Cell cycle</keyword>
<evidence type="ECO:0000256" key="9">
    <source>
        <dbReference type="ARBA" id="ARBA00023328"/>
    </source>
</evidence>